<evidence type="ECO:0000256" key="1">
    <source>
        <dbReference type="ARBA" id="ARBA00022801"/>
    </source>
</evidence>
<dbReference type="PANTHER" id="PTHR12304">
    <property type="entry name" value="INOSINE-URIDINE PREFERRING NUCLEOSIDE HYDROLASE"/>
    <property type="match status" value="1"/>
</dbReference>
<dbReference type="GO" id="GO:0006152">
    <property type="term" value="P:purine nucleoside catabolic process"/>
    <property type="evidence" value="ECO:0007669"/>
    <property type="project" value="TreeGrafter"/>
</dbReference>
<dbReference type="EMBL" id="CAEZSB010000029">
    <property type="protein sequence ID" value="CAB4531545.1"/>
    <property type="molecule type" value="Genomic_DNA"/>
</dbReference>
<name>A0A6J6AYF3_9ZZZZ</name>
<feature type="domain" description="Inosine/uridine-preferring nucleoside hydrolase" evidence="3">
    <location>
        <begin position="1"/>
        <end position="138"/>
    </location>
</feature>
<dbReference type="InterPro" id="IPR023186">
    <property type="entry name" value="IUNH"/>
</dbReference>
<keyword evidence="1" id="KW-0378">Hydrolase</keyword>
<sequence>MWHDPEAAAIVFQSGVPISMYGLDVFMRPTIGRADATAMSKSAKPASQFAGSLALGFMDQVKTDPISLGDYGALALVIHPELFTTEMFDVAVDTSAGPARGQTIVDRRDAWLKQLEPLDLEDSAKVRVALDLDVNAVVKLWLKTVNS</sequence>
<dbReference type="AlphaFoldDB" id="A0A6J6AYF3"/>
<proteinExistence type="predicted"/>
<evidence type="ECO:0000259" key="3">
    <source>
        <dbReference type="Pfam" id="PF01156"/>
    </source>
</evidence>
<organism evidence="4">
    <name type="scientific">freshwater metagenome</name>
    <dbReference type="NCBI Taxonomy" id="449393"/>
    <lineage>
        <taxon>unclassified sequences</taxon>
        <taxon>metagenomes</taxon>
        <taxon>ecological metagenomes</taxon>
    </lineage>
</organism>
<reference evidence="4" key="1">
    <citation type="submission" date="2020-05" db="EMBL/GenBank/DDBJ databases">
        <authorList>
            <person name="Chiriac C."/>
            <person name="Salcher M."/>
            <person name="Ghai R."/>
            <person name="Kavagutti S V."/>
        </authorList>
    </citation>
    <scope>NUCLEOTIDE SEQUENCE</scope>
</reference>
<gene>
    <name evidence="4" type="ORF">UFOPK1395_00419</name>
</gene>
<accession>A0A6J6AYF3</accession>
<dbReference type="SUPFAM" id="SSF53590">
    <property type="entry name" value="Nucleoside hydrolase"/>
    <property type="match status" value="1"/>
</dbReference>
<dbReference type="PANTHER" id="PTHR12304:SF4">
    <property type="entry name" value="URIDINE NUCLEOSIDASE"/>
    <property type="match status" value="1"/>
</dbReference>
<protein>
    <submittedName>
        <fullName evidence="4">Unannotated protein</fullName>
    </submittedName>
</protein>
<dbReference type="InterPro" id="IPR036452">
    <property type="entry name" value="Ribo_hydro-like"/>
</dbReference>
<keyword evidence="2" id="KW-0326">Glycosidase</keyword>
<evidence type="ECO:0000256" key="2">
    <source>
        <dbReference type="ARBA" id="ARBA00023295"/>
    </source>
</evidence>
<dbReference type="Pfam" id="PF01156">
    <property type="entry name" value="IU_nuc_hydro"/>
    <property type="match status" value="1"/>
</dbReference>
<dbReference type="GO" id="GO:0008477">
    <property type="term" value="F:purine nucleosidase activity"/>
    <property type="evidence" value="ECO:0007669"/>
    <property type="project" value="TreeGrafter"/>
</dbReference>
<dbReference type="InterPro" id="IPR001910">
    <property type="entry name" value="Inosine/uridine_hydrolase_dom"/>
</dbReference>
<dbReference type="Gene3D" id="3.90.245.10">
    <property type="entry name" value="Ribonucleoside hydrolase-like"/>
    <property type="match status" value="1"/>
</dbReference>
<evidence type="ECO:0000313" key="4">
    <source>
        <dbReference type="EMBL" id="CAB4531545.1"/>
    </source>
</evidence>
<dbReference type="GO" id="GO:0005829">
    <property type="term" value="C:cytosol"/>
    <property type="evidence" value="ECO:0007669"/>
    <property type="project" value="TreeGrafter"/>
</dbReference>